<dbReference type="RefSeq" id="WP_284242975.1">
    <property type="nucleotide sequence ID" value="NZ_BSST01000001.1"/>
</dbReference>
<evidence type="ECO:0000313" key="3">
    <source>
        <dbReference type="Proteomes" id="UP001157186"/>
    </source>
</evidence>
<keyword evidence="1" id="KW-0812">Transmembrane</keyword>
<keyword evidence="1" id="KW-0472">Membrane</keyword>
<gene>
    <name evidence="2" type="ORF">tinsulaeT_04780</name>
</gene>
<dbReference type="Proteomes" id="UP001157186">
    <property type="component" value="Unassembled WGS sequence"/>
</dbReference>
<proteinExistence type="predicted"/>
<dbReference type="InterPro" id="IPR018750">
    <property type="entry name" value="DUF2306_membrane"/>
</dbReference>
<name>A0ABQ6GMB2_9GAMM</name>
<keyword evidence="3" id="KW-1185">Reference proteome</keyword>
<feature type="transmembrane region" description="Helical" evidence="1">
    <location>
        <begin position="82"/>
        <end position="102"/>
    </location>
</feature>
<feature type="transmembrane region" description="Helical" evidence="1">
    <location>
        <begin position="147"/>
        <end position="171"/>
    </location>
</feature>
<feature type="transmembrane region" description="Helical" evidence="1">
    <location>
        <begin position="51"/>
        <end position="70"/>
    </location>
</feature>
<dbReference type="Pfam" id="PF10067">
    <property type="entry name" value="DUF2306"/>
    <property type="match status" value="1"/>
</dbReference>
<feature type="transmembrane region" description="Helical" evidence="1">
    <location>
        <begin position="114"/>
        <end position="135"/>
    </location>
</feature>
<keyword evidence="1" id="KW-1133">Transmembrane helix</keyword>
<reference evidence="2 3" key="1">
    <citation type="submission" date="2023-03" db="EMBL/GenBank/DDBJ databases">
        <title>Draft genome sequence of Thalassotalea insulae KCTC 62186T.</title>
        <authorList>
            <person name="Sawabe T."/>
        </authorList>
    </citation>
    <scope>NUCLEOTIDE SEQUENCE [LARGE SCALE GENOMIC DNA]</scope>
    <source>
        <strain evidence="2 3">KCTC 62186</strain>
    </source>
</reference>
<accession>A0ABQ6GMB2</accession>
<sequence>MNILSPLRPWRNCILLLLLGMISIALGVVQLNSISRGEAGNTYLNTPLPVVIHIVFGIVFNLVAPFQFVKAIRQKWPKVHRLIGRILTLVAIPVVYTALWMNEFFPSYGGTLKYTGIIAYNIVLIGALALAIYYVRRKKIAQHKLWMMRALAAALGPATQRLIIIPVFLMFGQEVLTDQLIGILIWAGLIINLVFVEIIHLRNKHEIRAKQLKNIALTTVKSS</sequence>
<protein>
    <submittedName>
        <fullName evidence="2">Membrane protein</fullName>
    </submittedName>
</protein>
<evidence type="ECO:0000256" key="1">
    <source>
        <dbReference type="SAM" id="Phobius"/>
    </source>
</evidence>
<feature type="transmembrane region" description="Helical" evidence="1">
    <location>
        <begin position="12"/>
        <end position="31"/>
    </location>
</feature>
<evidence type="ECO:0000313" key="2">
    <source>
        <dbReference type="EMBL" id="GLX77138.1"/>
    </source>
</evidence>
<dbReference type="EMBL" id="BSST01000001">
    <property type="protein sequence ID" value="GLX77138.1"/>
    <property type="molecule type" value="Genomic_DNA"/>
</dbReference>
<organism evidence="2 3">
    <name type="scientific">Thalassotalea insulae</name>
    <dbReference type="NCBI Taxonomy" id="2056778"/>
    <lineage>
        <taxon>Bacteria</taxon>
        <taxon>Pseudomonadati</taxon>
        <taxon>Pseudomonadota</taxon>
        <taxon>Gammaproteobacteria</taxon>
        <taxon>Alteromonadales</taxon>
        <taxon>Colwelliaceae</taxon>
        <taxon>Thalassotalea</taxon>
    </lineage>
</organism>
<feature type="transmembrane region" description="Helical" evidence="1">
    <location>
        <begin position="183"/>
        <end position="201"/>
    </location>
</feature>
<comment type="caution">
    <text evidence="2">The sequence shown here is derived from an EMBL/GenBank/DDBJ whole genome shotgun (WGS) entry which is preliminary data.</text>
</comment>